<gene>
    <name evidence="1" type="ORF">AKJ51_04230</name>
</gene>
<dbReference type="EMBL" id="LHYE01000058">
    <property type="protein sequence ID" value="KXB06080.1"/>
    <property type="molecule type" value="Genomic_DNA"/>
</dbReference>
<name>A0A133VI34_9EURY</name>
<protein>
    <recommendedName>
        <fullName evidence="3">Peptidase M60 domain-containing protein</fullName>
    </recommendedName>
</protein>
<evidence type="ECO:0000313" key="2">
    <source>
        <dbReference type="Proteomes" id="UP000070263"/>
    </source>
</evidence>
<keyword evidence="2" id="KW-1185">Reference proteome</keyword>
<dbReference type="Proteomes" id="UP000070263">
    <property type="component" value="Unassembled WGS sequence"/>
</dbReference>
<evidence type="ECO:0008006" key="3">
    <source>
        <dbReference type="Google" id="ProtNLM"/>
    </source>
</evidence>
<proteinExistence type="predicted"/>
<evidence type="ECO:0000313" key="1">
    <source>
        <dbReference type="EMBL" id="KXB06080.1"/>
    </source>
</evidence>
<sequence>MKVVDEDGNPISGAQVKAFSEEWGWMVPEGNRFFKTDGEGDVQIRLLRGDWTFYAAAQRNEKSYFLSVSRNLTGEKVAIKLKPNSTVELRFNPPKGRSEADVYAVESRLVPMAYAPWVGRVSEGSLEIYTNRDRELDFLLKKPITSEGSGHLLGMENVSSEGTHEFEIGSDLASLKVSAYNSDGEKTDMGVLGVDPFDFSLYNGLHFDFPSGSGEILFSPSLYRFRYYLGNENFNSWFYQEVYNLTEEETESIKFGGKLHPELQVIPKSTQIFVEIEDNYGNILSNYYPLSGDHQADFSFKIEKNGKTLFQGNFASVPGHGPFGNQFPELGPYNIGDSPKYEMDLNLEPLGDFDLRGDLISQNTLMKFNRLQSPHFVFKYPKGHQKHAERLLKWMERYYREMASINGGNLKENVKFVIDIMHAGAGGGKWMAEGYGTVFLGQDLRNPRSTIIPIHELGHVFSFSPPNTYGVECPWFCEQLANFLRILGTEEIYGSKIKKWDIGNLPGLRTIEKHFRENTPIDKGGAMAYIFLRLEKRYGEDIHRKFIEIWNSQRRQNLSPMTKENQVASLYSYLAGTDFSPLFVRLVH</sequence>
<comment type="caution">
    <text evidence="1">The sequence shown here is derived from an EMBL/GenBank/DDBJ whole genome shotgun (WGS) entry which is preliminary data.</text>
</comment>
<dbReference type="AlphaFoldDB" id="A0A133VI34"/>
<reference evidence="1 2" key="1">
    <citation type="journal article" date="2016" name="Sci. Rep.">
        <title>Metabolic traits of an uncultured archaeal lineage -MSBL1- from brine pools of the Red Sea.</title>
        <authorList>
            <person name="Mwirichia R."/>
            <person name="Alam I."/>
            <person name="Rashid M."/>
            <person name="Vinu M."/>
            <person name="Ba-Alawi W."/>
            <person name="Anthony Kamau A."/>
            <person name="Kamanda Ngugi D."/>
            <person name="Goker M."/>
            <person name="Klenk H.P."/>
            <person name="Bajic V."/>
            <person name="Stingl U."/>
        </authorList>
    </citation>
    <scope>NUCLEOTIDE SEQUENCE [LARGE SCALE GENOMIC DNA]</scope>
    <source>
        <strain evidence="1">SCGC-AAA382A20</strain>
    </source>
</reference>
<organism evidence="1 2">
    <name type="scientific">candidate division MSBL1 archaeon SCGC-AAA382A20</name>
    <dbReference type="NCBI Taxonomy" id="1698280"/>
    <lineage>
        <taxon>Archaea</taxon>
        <taxon>Methanobacteriati</taxon>
        <taxon>Methanobacteriota</taxon>
        <taxon>candidate division MSBL1</taxon>
    </lineage>
</organism>
<accession>A0A133VI34</accession>